<dbReference type="GO" id="GO:1990281">
    <property type="term" value="C:efflux pump complex"/>
    <property type="evidence" value="ECO:0007669"/>
    <property type="project" value="TreeGrafter"/>
</dbReference>
<organism evidence="8 9">
    <name type="scientific">Vibrio ishigakensis</name>
    <dbReference type="NCBI Taxonomy" id="1481914"/>
    <lineage>
        <taxon>Bacteria</taxon>
        <taxon>Pseudomonadati</taxon>
        <taxon>Pseudomonadota</taxon>
        <taxon>Gammaproteobacteria</taxon>
        <taxon>Vibrionales</taxon>
        <taxon>Vibrionaceae</taxon>
        <taxon>Vibrio</taxon>
    </lineage>
</organism>
<keyword evidence="6" id="KW-0472">Membrane</keyword>
<dbReference type="Proteomes" id="UP000031666">
    <property type="component" value="Unassembled WGS sequence"/>
</dbReference>
<dbReference type="EMBL" id="BBSC01000004">
    <property type="protein sequence ID" value="GAM75387.1"/>
    <property type="molecule type" value="Genomic_DNA"/>
</dbReference>
<dbReference type="GO" id="GO:0015288">
    <property type="term" value="F:porin activity"/>
    <property type="evidence" value="ECO:0007669"/>
    <property type="project" value="TreeGrafter"/>
</dbReference>
<dbReference type="InterPro" id="IPR051906">
    <property type="entry name" value="TolC-like"/>
</dbReference>
<evidence type="ECO:0000256" key="3">
    <source>
        <dbReference type="ARBA" id="ARBA00022448"/>
    </source>
</evidence>
<evidence type="ECO:0000256" key="7">
    <source>
        <dbReference type="ARBA" id="ARBA00023237"/>
    </source>
</evidence>
<evidence type="ECO:0000313" key="9">
    <source>
        <dbReference type="Proteomes" id="UP000031666"/>
    </source>
</evidence>
<dbReference type="GO" id="GO:0009279">
    <property type="term" value="C:cell outer membrane"/>
    <property type="evidence" value="ECO:0007669"/>
    <property type="project" value="UniProtKB-SubCell"/>
</dbReference>
<dbReference type="PANTHER" id="PTHR30026">
    <property type="entry name" value="OUTER MEMBRANE PROTEIN TOLC"/>
    <property type="match status" value="1"/>
</dbReference>
<protein>
    <submittedName>
        <fullName evidence="8">Type I secretion outer membrane protein</fullName>
    </submittedName>
</protein>
<evidence type="ECO:0000256" key="6">
    <source>
        <dbReference type="ARBA" id="ARBA00023136"/>
    </source>
</evidence>
<gene>
    <name evidence="8" type="ORF">JCM19241_3299</name>
</gene>
<dbReference type="GO" id="GO:0015562">
    <property type="term" value="F:efflux transmembrane transporter activity"/>
    <property type="evidence" value="ECO:0007669"/>
    <property type="project" value="InterPro"/>
</dbReference>
<comment type="subcellular location">
    <subcellularLocation>
        <location evidence="1">Cell outer membrane</location>
    </subcellularLocation>
</comment>
<proteinExistence type="inferred from homology"/>
<evidence type="ECO:0000256" key="5">
    <source>
        <dbReference type="ARBA" id="ARBA00022692"/>
    </source>
</evidence>
<dbReference type="AlphaFoldDB" id="A0A0B8QEG2"/>
<dbReference type="Gene3D" id="1.20.1600.10">
    <property type="entry name" value="Outer membrane efflux proteins (OEP)"/>
    <property type="match status" value="1"/>
</dbReference>
<dbReference type="STRING" id="1481914.JCM19241_3299"/>
<sequence length="214" mass="23314">MARKGAGHQPQMLIQQQLVTLSREQISLAEAGHAPSLGLIAEYRYAFGSQSQHKTAAGDKSGFTDLDNNSTIFAGIAMNLPLYRGGATSNKVEQAKIQYQQSLQLQEQTWREVTRDIRSTQNDLIALQSTQNAYLQAVGSAESALLATEQGFEIGTRTIVDVLNSTSQLYQARQQLSASQIDFILASLKLKFLTGELSEQDLFDVSSLSVEAAG</sequence>
<evidence type="ECO:0000256" key="1">
    <source>
        <dbReference type="ARBA" id="ARBA00004442"/>
    </source>
</evidence>
<reference evidence="8 9" key="1">
    <citation type="submission" date="2015-01" db="EMBL/GenBank/DDBJ databases">
        <title>Vibrio sp. C94 JCM 19241 whole genome shotgun sequence.</title>
        <authorList>
            <person name="Sawabe T."/>
            <person name="Meirelles P."/>
            <person name="Feng G."/>
            <person name="Sayaka M."/>
            <person name="Hattori M."/>
            <person name="Ohkuma M."/>
        </authorList>
    </citation>
    <scope>NUCLEOTIDE SEQUENCE [LARGE SCALE GENOMIC DNA]</scope>
    <source>
        <strain evidence="9">JCM 19241</strain>
    </source>
</reference>
<reference evidence="8 9" key="2">
    <citation type="submission" date="2015-01" db="EMBL/GenBank/DDBJ databases">
        <authorList>
            <consortium name="NBRP consortium"/>
            <person name="Sawabe T."/>
            <person name="Meirelles P."/>
            <person name="Feng G."/>
            <person name="Sayaka M."/>
            <person name="Hattori M."/>
            <person name="Ohkuma M."/>
        </authorList>
    </citation>
    <scope>NUCLEOTIDE SEQUENCE [LARGE SCALE GENOMIC DNA]</scope>
    <source>
        <strain evidence="9">JCM 19241</strain>
    </source>
</reference>
<keyword evidence="7" id="KW-0998">Cell outer membrane</keyword>
<keyword evidence="3" id="KW-0813">Transport</keyword>
<keyword evidence="5" id="KW-0812">Transmembrane</keyword>
<accession>A0A0B8QEG2</accession>
<dbReference type="InterPro" id="IPR003423">
    <property type="entry name" value="OMP_efflux"/>
</dbReference>
<evidence type="ECO:0000256" key="2">
    <source>
        <dbReference type="ARBA" id="ARBA00007613"/>
    </source>
</evidence>
<name>A0A0B8QEG2_9VIBR</name>
<comment type="caution">
    <text evidence="8">The sequence shown here is derived from an EMBL/GenBank/DDBJ whole genome shotgun (WGS) entry which is preliminary data.</text>
</comment>
<evidence type="ECO:0000313" key="8">
    <source>
        <dbReference type="EMBL" id="GAM75387.1"/>
    </source>
</evidence>
<dbReference type="PANTHER" id="PTHR30026:SF20">
    <property type="entry name" value="OUTER MEMBRANE PROTEIN TOLC"/>
    <property type="match status" value="1"/>
</dbReference>
<evidence type="ECO:0000256" key="4">
    <source>
        <dbReference type="ARBA" id="ARBA00022452"/>
    </source>
</evidence>
<dbReference type="Pfam" id="PF02321">
    <property type="entry name" value="OEP"/>
    <property type="match status" value="1"/>
</dbReference>
<keyword evidence="4" id="KW-1134">Transmembrane beta strand</keyword>
<comment type="similarity">
    <text evidence="2">Belongs to the outer membrane factor (OMF) (TC 1.B.17) family.</text>
</comment>
<dbReference type="SUPFAM" id="SSF56954">
    <property type="entry name" value="Outer membrane efflux proteins (OEP)"/>
    <property type="match status" value="1"/>
</dbReference>